<keyword evidence="3" id="KW-0732">Signal</keyword>
<protein>
    <recommendedName>
        <fullName evidence="6">Peptidase S1 domain-containing protein</fullName>
    </recommendedName>
</protein>
<keyword evidence="2" id="KW-0812">Transmembrane</keyword>
<dbReference type="SUPFAM" id="SSF50494">
    <property type="entry name" value="Trypsin-like serine proteases"/>
    <property type="match status" value="1"/>
</dbReference>
<feature type="chain" id="PRO_5040884016" description="Peptidase S1 domain-containing protein" evidence="3">
    <location>
        <begin position="22"/>
        <end position="551"/>
    </location>
</feature>
<dbReference type="InterPro" id="IPR043504">
    <property type="entry name" value="Peptidase_S1_PA_chymotrypsin"/>
</dbReference>
<evidence type="ECO:0000256" key="3">
    <source>
        <dbReference type="SAM" id="SignalP"/>
    </source>
</evidence>
<comment type="caution">
    <text evidence="4">The sequence shown here is derived from an EMBL/GenBank/DDBJ whole genome shotgun (WGS) entry which is preliminary data.</text>
</comment>
<feature type="compositionally biased region" description="Low complexity" evidence="1">
    <location>
        <begin position="421"/>
        <end position="440"/>
    </location>
</feature>
<organism evidence="4 5">
    <name type="scientific">Coemansia javaensis</name>
    <dbReference type="NCBI Taxonomy" id="2761396"/>
    <lineage>
        <taxon>Eukaryota</taxon>
        <taxon>Fungi</taxon>
        <taxon>Fungi incertae sedis</taxon>
        <taxon>Zoopagomycota</taxon>
        <taxon>Kickxellomycotina</taxon>
        <taxon>Kickxellomycetes</taxon>
        <taxon>Kickxellales</taxon>
        <taxon>Kickxellaceae</taxon>
        <taxon>Coemansia</taxon>
    </lineage>
</organism>
<keyword evidence="2" id="KW-0472">Membrane</keyword>
<feature type="transmembrane region" description="Helical" evidence="2">
    <location>
        <begin position="457"/>
        <end position="477"/>
    </location>
</feature>
<name>A0A9W8HJF8_9FUNG</name>
<proteinExistence type="predicted"/>
<sequence length="551" mass="59128">MVRALRALYPAVLACAGIAGASELVRRDVQASDVTGFQSAILIANGRQTSCESVLFDSQAGVIAASCLTFTGGNGTIDSSIRYEVLAKTSSGAPTERYEVSRISVHPKYNPATFVNNLAVLQFSSKAKPTWQNYIGINPGEWNAQYFIRHSLANTGAMLWSDIIAYSGTDTPKYCAEASKAYSSNTGDFLCNYAGTLSIYNRKCRTPYGTVFGAIQPADLAMIAIHSHSAVYGTTMCSDVRKLHYYTLLRNYIGWAATVIGRPIGGFSKDAGYKFTPNKDYSMKAVSSTDVSGVTLFSGDRYARDPVDPALASRDTVLQPLTNNLLPSNLLLSNPHLSNPRLSSLRLSNLLLNSPAHRSPHLSNPLPSSRSLAPNLISVPTGAGGDPVNDPEINSQSLIPDMPGPTPTEHSTTTSNVVDIGSSNNTGGSESGTSNTNTNTSGGGNGGSSKSSSKTGIIVAVVVVVLLLIGGVAWVFFRRRRLARRRQNGWNRSSGVSLPPGMRVTNEFRGMGYANDFRATTATTTNNQDEIADYYSQRRSTRFEGNLPARW</sequence>
<dbReference type="Proteomes" id="UP001140217">
    <property type="component" value="Unassembled WGS sequence"/>
</dbReference>
<evidence type="ECO:0000256" key="1">
    <source>
        <dbReference type="SAM" id="MobiDB-lite"/>
    </source>
</evidence>
<feature type="compositionally biased region" description="Polar residues" evidence="1">
    <location>
        <begin position="408"/>
        <end position="417"/>
    </location>
</feature>
<dbReference type="Gene3D" id="2.40.10.10">
    <property type="entry name" value="Trypsin-like serine proteases"/>
    <property type="match status" value="1"/>
</dbReference>
<keyword evidence="2" id="KW-1133">Transmembrane helix</keyword>
<accession>A0A9W8HJF8</accession>
<evidence type="ECO:0008006" key="6">
    <source>
        <dbReference type="Google" id="ProtNLM"/>
    </source>
</evidence>
<dbReference type="AlphaFoldDB" id="A0A9W8HJF8"/>
<feature type="signal peptide" evidence="3">
    <location>
        <begin position="1"/>
        <end position="21"/>
    </location>
</feature>
<evidence type="ECO:0000256" key="2">
    <source>
        <dbReference type="SAM" id="Phobius"/>
    </source>
</evidence>
<feature type="region of interest" description="Disordered" evidence="1">
    <location>
        <begin position="358"/>
        <end position="452"/>
    </location>
</feature>
<dbReference type="EMBL" id="JANBUL010000023">
    <property type="protein sequence ID" value="KAJ2784624.1"/>
    <property type="molecule type" value="Genomic_DNA"/>
</dbReference>
<gene>
    <name evidence="4" type="ORF">H4R18_001003</name>
</gene>
<evidence type="ECO:0000313" key="4">
    <source>
        <dbReference type="EMBL" id="KAJ2784624.1"/>
    </source>
</evidence>
<dbReference type="OrthoDB" id="6380398at2759"/>
<feature type="compositionally biased region" description="Polar residues" evidence="1">
    <location>
        <begin position="361"/>
        <end position="372"/>
    </location>
</feature>
<reference evidence="4" key="1">
    <citation type="submission" date="2022-07" db="EMBL/GenBank/DDBJ databases">
        <title>Phylogenomic reconstructions and comparative analyses of Kickxellomycotina fungi.</title>
        <authorList>
            <person name="Reynolds N.K."/>
            <person name="Stajich J.E."/>
            <person name="Barry K."/>
            <person name="Grigoriev I.V."/>
            <person name="Crous P."/>
            <person name="Smith M.E."/>
        </authorList>
    </citation>
    <scope>NUCLEOTIDE SEQUENCE</scope>
    <source>
        <strain evidence="4">NBRC 105414</strain>
    </source>
</reference>
<keyword evidence="5" id="KW-1185">Reference proteome</keyword>
<dbReference type="InterPro" id="IPR009003">
    <property type="entry name" value="Peptidase_S1_PA"/>
</dbReference>
<evidence type="ECO:0000313" key="5">
    <source>
        <dbReference type="Proteomes" id="UP001140217"/>
    </source>
</evidence>